<reference evidence="2 3" key="1">
    <citation type="submission" date="2019-11" db="EMBL/GenBank/DDBJ databases">
        <authorList>
            <person name="Li X."/>
        </authorList>
    </citation>
    <scope>NUCLEOTIDE SEQUENCE [LARGE SCALE GENOMIC DNA]</scope>
    <source>
        <strain evidence="2 3">L9</strain>
    </source>
</reference>
<dbReference type="Pfam" id="PF11085">
    <property type="entry name" value="YqhR"/>
    <property type="match status" value="1"/>
</dbReference>
<feature type="transmembrane region" description="Helical" evidence="1">
    <location>
        <begin position="129"/>
        <end position="152"/>
    </location>
</feature>
<evidence type="ECO:0000313" key="3">
    <source>
        <dbReference type="Proteomes" id="UP000469125"/>
    </source>
</evidence>
<sequence length="173" mass="19876">MSDNRRLEQNKPEQSTTLLGRTLITGFVGGLLWGLFGVINYYFSFTEVSPRSFLLRSWLRAEWTDTWLGDVVSILLLGLISIGVALVYYMLFRKINSIWVGAVYGLVLWAIVFYVFQPIFPNIPRLVDLNVNTIVSCICLYILYGTFIGYSISYDYRDTVMKKHTNTDKEASK</sequence>
<evidence type="ECO:0000313" key="2">
    <source>
        <dbReference type="EMBL" id="MUK87154.1"/>
    </source>
</evidence>
<dbReference type="Proteomes" id="UP000469125">
    <property type="component" value="Unassembled WGS sequence"/>
</dbReference>
<feature type="transmembrane region" description="Helical" evidence="1">
    <location>
        <begin position="21"/>
        <end position="43"/>
    </location>
</feature>
<dbReference type="EMBL" id="WOCA01000001">
    <property type="protein sequence ID" value="MUK87154.1"/>
    <property type="molecule type" value="Genomic_DNA"/>
</dbReference>
<protein>
    <recommendedName>
        <fullName evidence="4">YqhR</fullName>
    </recommendedName>
</protein>
<name>A0A6N8FFW7_9BACI</name>
<dbReference type="InterPro" id="IPR024563">
    <property type="entry name" value="YqhR"/>
</dbReference>
<gene>
    <name evidence="2" type="ORF">GMD78_01910</name>
</gene>
<evidence type="ECO:0008006" key="4">
    <source>
        <dbReference type="Google" id="ProtNLM"/>
    </source>
</evidence>
<dbReference type="RefSeq" id="WP_155666592.1">
    <property type="nucleotide sequence ID" value="NZ_WOCA01000001.1"/>
</dbReference>
<keyword evidence="1" id="KW-1133">Transmembrane helix</keyword>
<dbReference type="AlphaFoldDB" id="A0A6N8FFW7"/>
<comment type="caution">
    <text evidence="2">The sequence shown here is derived from an EMBL/GenBank/DDBJ whole genome shotgun (WGS) entry which is preliminary data.</text>
</comment>
<feature type="transmembrane region" description="Helical" evidence="1">
    <location>
        <begin position="98"/>
        <end position="117"/>
    </location>
</feature>
<keyword evidence="1" id="KW-0812">Transmembrane</keyword>
<proteinExistence type="predicted"/>
<accession>A0A6N8FFW7</accession>
<feature type="transmembrane region" description="Helical" evidence="1">
    <location>
        <begin position="67"/>
        <end position="91"/>
    </location>
</feature>
<keyword evidence="3" id="KW-1185">Reference proteome</keyword>
<organism evidence="2 3">
    <name type="scientific">Ornithinibacillus caprae</name>
    <dbReference type="NCBI Taxonomy" id="2678566"/>
    <lineage>
        <taxon>Bacteria</taxon>
        <taxon>Bacillati</taxon>
        <taxon>Bacillota</taxon>
        <taxon>Bacilli</taxon>
        <taxon>Bacillales</taxon>
        <taxon>Bacillaceae</taxon>
        <taxon>Ornithinibacillus</taxon>
    </lineage>
</organism>
<keyword evidence="1" id="KW-0472">Membrane</keyword>
<evidence type="ECO:0000256" key="1">
    <source>
        <dbReference type="SAM" id="Phobius"/>
    </source>
</evidence>